<name>A0ABY8XSZ2_9PSEU</name>
<dbReference type="InterPro" id="IPR013783">
    <property type="entry name" value="Ig-like_fold"/>
</dbReference>
<keyword evidence="2" id="KW-0472">Membrane</keyword>
<reference evidence="5 6" key="1">
    <citation type="submission" date="2023-06" db="EMBL/GenBank/DDBJ databases">
        <authorList>
            <person name="Oyuntsetseg B."/>
            <person name="Kim S.B."/>
        </authorList>
    </citation>
    <scope>NUCLEOTIDE SEQUENCE [LARGE SCALE GENOMIC DNA]</scope>
    <source>
        <strain evidence="5 6">2-2</strain>
    </source>
</reference>
<dbReference type="RefSeq" id="WP_285456217.1">
    <property type="nucleotide sequence ID" value="NZ_CP127173.1"/>
</dbReference>
<gene>
    <name evidence="5" type="ORF">QP939_09290</name>
</gene>
<feature type="region of interest" description="Disordered" evidence="1">
    <location>
        <begin position="501"/>
        <end position="538"/>
    </location>
</feature>
<dbReference type="SUPFAM" id="SSF117074">
    <property type="entry name" value="Hypothetical protein PA1324"/>
    <property type="match status" value="1"/>
</dbReference>
<feature type="compositionally biased region" description="Low complexity" evidence="1">
    <location>
        <begin position="31"/>
        <end position="67"/>
    </location>
</feature>
<feature type="chain" id="PRO_5046881114" evidence="3">
    <location>
        <begin position="34"/>
        <end position="573"/>
    </location>
</feature>
<organism evidence="5 6">
    <name type="scientific">Amycolatopsis nalaikhensis</name>
    <dbReference type="NCBI Taxonomy" id="715472"/>
    <lineage>
        <taxon>Bacteria</taxon>
        <taxon>Bacillati</taxon>
        <taxon>Actinomycetota</taxon>
        <taxon>Actinomycetes</taxon>
        <taxon>Pseudonocardiales</taxon>
        <taxon>Pseudonocardiaceae</taxon>
        <taxon>Amycolatopsis</taxon>
    </lineage>
</organism>
<feature type="transmembrane region" description="Helical" evidence="2">
    <location>
        <begin position="545"/>
        <end position="566"/>
    </location>
</feature>
<evidence type="ECO:0000259" key="4">
    <source>
        <dbReference type="Pfam" id="PF17802"/>
    </source>
</evidence>
<evidence type="ECO:0000313" key="5">
    <source>
        <dbReference type="EMBL" id="WIV58800.1"/>
    </source>
</evidence>
<evidence type="ECO:0000256" key="2">
    <source>
        <dbReference type="SAM" id="Phobius"/>
    </source>
</evidence>
<protein>
    <submittedName>
        <fullName evidence="5">SpaA isopeptide-forming pilin-related protein</fullName>
    </submittedName>
</protein>
<evidence type="ECO:0000256" key="1">
    <source>
        <dbReference type="SAM" id="MobiDB-lite"/>
    </source>
</evidence>
<dbReference type="SUPFAM" id="SSF49478">
    <property type="entry name" value="Cna protein B-type domain"/>
    <property type="match status" value="1"/>
</dbReference>
<keyword evidence="3" id="KW-0732">Signal</keyword>
<accession>A0ABY8XSZ2</accession>
<dbReference type="InterPro" id="IPR041033">
    <property type="entry name" value="SpaA_PFL_dom_1"/>
</dbReference>
<feature type="region of interest" description="Disordered" evidence="1">
    <location>
        <begin position="31"/>
        <end position="74"/>
    </location>
</feature>
<dbReference type="Gene3D" id="2.60.40.10">
    <property type="entry name" value="Immunoglobulins"/>
    <property type="match status" value="2"/>
</dbReference>
<sequence>MNKSRGARSVARTFATLAAAAALTSVFAAPAGAEEPTSTAPSTVEAPSSSSTAPTPTSSAPESKPAAQPQAEPVERAQVEISAVFDKETYQTDEDVHFTFKVTNVGSATAKGLTVWQRFDQPTDLNVPYEPGWGPLTSGNPGVDLEPGKTFVLHGTGKIRDIDQDSTVLRGVVFDATNFGVGEFTAKAAVAKVAGRATGVVYGDKNGDATLDDGEQLAGAKLTLRYVHGDKTYTATSDADGKFTFADLPAAEYYLGGEVVNGWLIPWQTIRIGPDSKDLLVRGAPPLNGALKATMAFTQDSYKVGDLAHVTVTLSNSGKTPLVGIVAACNRIGDPHHLTGRTPGWGDLATTGVTIAPGETRTFDVTEAVPEAAFNRGYVVVSCDFGYDEVDIENHADAGDQAWVPGAKATIIGRVVHGEQGLAGVKAVLVSDQKCPVVGEQTTDASGTFEFHDVVPGPNYDIYLLPPSGWRIKYDNPTSPDVRGPADQPARLFIEAEEGDAPLPTVPANPADCTPGAPTSTTGAAGGTGGGQSSGSGLASTGVEALGLGALALTALALGGGLVFTARRRKRAA</sequence>
<dbReference type="Proteomes" id="UP001227101">
    <property type="component" value="Chromosome"/>
</dbReference>
<keyword evidence="2" id="KW-0812">Transmembrane</keyword>
<evidence type="ECO:0000256" key="3">
    <source>
        <dbReference type="SAM" id="SignalP"/>
    </source>
</evidence>
<feature type="signal peptide" evidence="3">
    <location>
        <begin position="1"/>
        <end position="33"/>
    </location>
</feature>
<proteinExistence type="predicted"/>
<dbReference type="Pfam" id="PF17802">
    <property type="entry name" value="SpaA"/>
    <property type="match status" value="1"/>
</dbReference>
<dbReference type="EMBL" id="CP127173">
    <property type="protein sequence ID" value="WIV58800.1"/>
    <property type="molecule type" value="Genomic_DNA"/>
</dbReference>
<keyword evidence="2" id="KW-1133">Transmembrane helix</keyword>
<feature type="domain" description="SpaA-like prealbumin fold" evidence="4">
    <location>
        <begin position="212"/>
        <end position="255"/>
    </location>
</feature>
<evidence type="ECO:0000313" key="6">
    <source>
        <dbReference type="Proteomes" id="UP001227101"/>
    </source>
</evidence>
<feature type="compositionally biased region" description="Gly residues" evidence="1">
    <location>
        <begin position="524"/>
        <end position="534"/>
    </location>
</feature>
<keyword evidence="6" id="KW-1185">Reference proteome</keyword>